<dbReference type="EMBL" id="JAINUF010000013">
    <property type="protein sequence ID" value="KAJ8344362.1"/>
    <property type="molecule type" value="Genomic_DNA"/>
</dbReference>
<gene>
    <name evidence="2" type="ORF">SKAU_G00316910</name>
</gene>
<name>A0A9Q1ESW1_SYNKA</name>
<organism evidence="2 3">
    <name type="scientific">Synaphobranchus kaupii</name>
    <name type="common">Kaup's arrowtooth eel</name>
    <dbReference type="NCBI Taxonomy" id="118154"/>
    <lineage>
        <taxon>Eukaryota</taxon>
        <taxon>Metazoa</taxon>
        <taxon>Chordata</taxon>
        <taxon>Craniata</taxon>
        <taxon>Vertebrata</taxon>
        <taxon>Euteleostomi</taxon>
        <taxon>Actinopterygii</taxon>
        <taxon>Neopterygii</taxon>
        <taxon>Teleostei</taxon>
        <taxon>Anguilliformes</taxon>
        <taxon>Synaphobranchidae</taxon>
        <taxon>Synaphobranchus</taxon>
    </lineage>
</organism>
<comment type="caution">
    <text evidence="2">The sequence shown here is derived from an EMBL/GenBank/DDBJ whole genome shotgun (WGS) entry which is preliminary data.</text>
</comment>
<sequence length="195" mass="21107">MDEGSSAQDRSGDLGAFGGGGGWVHLPPSTPPAPPRRCGLQLAITRFPPAGTQMRSGGSAGAESEVLVNENPVSPPVLLLSPLFEPPPRDCRRRTHAWCGVFYSCSLWAWVLAHRSQPRLRSDDVIIAPPPPVSRRRSSARSAVPQSVTVPLNQSALRRATAPERPHRLQPITPENPAVSDLYYNSHTRANLALF</sequence>
<protein>
    <submittedName>
        <fullName evidence="2">Uncharacterized protein</fullName>
    </submittedName>
</protein>
<reference evidence="2" key="1">
    <citation type="journal article" date="2023" name="Science">
        <title>Genome structures resolve the early diversification of teleost fishes.</title>
        <authorList>
            <person name="Parey E."/>
            <person name="Louis A."/>
            <person name="Montfort J."/>
            <person name="Bouchez O."/>
            <person name="Roques C."/>
            <person name="Iampietro C."/>
            <person name="Lluch J."/>
            <person name="Castinel A."/>
            <person name="Donnadieu C."/>
            <person name="Desvignes T."/>
            <person name="Floi Bucao C."/>
            <person name="Jouanno E."/>
            <person name="Wen M."/>
            <person name="Mejri S."/>
            <person name="Dirks R."/>
            <person name="Jansen H."/>
            <person name="Henkel C."/>
            <person name="Chen W.J."/>
            <person name="Zahm M."/>
            <person name="Cabau C."/>
            <person name="Klopp C."/>
            <person name="Thompson A.W."/>
            <person name="Robinson-Rechavi M."/>
            <person name="Braasch I."/>
            <person name="Lecointre G."/>
            <person name="Bobe J."/>
            <person name="Postlethwait J.H."/>
            <person name="Berthelot C."/>
            <person name="Roest Crollius H."/>
            <person name="Guiguen Y."/>
        </authorList>
    </citation>
    <scope>NUCLEOTIDE SEQUENCE</scope>
    <source>
        <strain evidence="2">WJC10195</strain>
    </source>
</reference>
<evidence type="ECO:0000313" key="2">
    <source>
        <dbReference type="EMBL" id="KAJ8344362.1"/>
    </source>
</evidence>
<evidence type="ECO:0000256" key="1">
    <source>
        <dbReference type="SAM" id="MobiDB-lite"/>
    </source>
</evidence>
<dbReference type="AlphaFoldDB" id="A0A9Q1ESW1"/>
<feature type="region of interest" description="Disordered" evidence="1">
    <location>
        <begin position="1"/>
        <end position="36"/>
    </location>
</feature>
<evidence type="ECO:0000313" key="3">
    <source>
        <dbReference type="Proteomes" id="UP001152622"/>
    </source>
</evidence>
<keyword evidence="3" id="KW-1185">Reference proteome</keyword>
<accession>A0A9Q1ESW1</accession>
<proteinExistence type="predicted"/>
<dbReference type="Proteomes" id="UP001152622">
    <property type="component" value="Chromosome 13"/>
</dbReference>